<evidence type="ECO:0000313" key="1">
    <source>
        <dbReference type="EMBL" id="RLE46836.1"/>
    </source>
</evidence>
<dbReference type="Proteomes" id="UP000278475">
    <property type="component" value="Unassembled WGS sequence"/>
</dbReference>
<organism evidence="1 2">
    <name type="scientific">Thermoproteota archaeon</name>
    <dbReference type="NCBI Taxonomy" id="2056631"/>
    <lineage>
        <taxon>Archaea</taxon>
        <taxon>Thermoproteota</taxon>
    </lineage>
</organism>
<proteinExistence type="predicted"/>
<feature type="non-terminal residue" evidence="1">
    <location>
        <position position="86"/>
    </location>
</feature>
<accession>A0A497EJY8</accession>
<evidence type="ECO:0000313" key="2">
    <source>
        <dbReference type="Proteomes" id="UP000278475"/>
    </source>
</evidence>
<reference evidence="1 2" key="1">
    <citation type="submission" date="2018-06" db="EMBL/GenBank/DDBJ databases">
        <title>Extensive metabolic versatility and redundancy in microbially diverse, dynamic hydrothermal sediments.</title>
        <authorList>
            <person name="Dombrowski N."/>
            <person name="Teske A."/>
            <person name="Baker B.J."/>
        </authorList>
    </citation>
    <scope>NUCLEOTIDE SEQUENCE [LARGE SCALE GENOMIC DNA]</scope>
    <source>
        <strain evidence="1">B66_G16</strain>
    </source>
</reference>
<name>A0A497EJY8_9CREN</name>
<dbReference type="EMBL" id="QMQV01000163">
    <property type="protein sequence ID" value="RLE46836.1"/>
    <property type="molecule type" value="Genomic_DNA"/>
</dbReference>
<comment type="caution">
    <text evidence="1">The sequence shown here is derived from an EMBL/GenBank/DDBJ whole genome shotgun (WGS) entry which is preliminary data.</text>
</comment>
<protein>
    <submittedName>
        <fullName evidence="1">Uncharacterized protein</fullName>
    </submittedName>
</protein>
<gene>
    <name evidence="1" type="ORF">DRJ31_09580</name>
</gene>
<sequence>MSAQPLLRFFPEGLACPPGRGYNRVSGQAETGLWNGGLSRGMMPLRSGRRVCSSEPVLDASGLKIDGESIDWREGKAAAASTSFSV</sequence>
<dbReference type="AlphaFoldDB" id="A0A497EJY8"/>